<dbReference type="Gene3D" id="3.30.110.70">
    <property type="entry name" value="Hypothetical protein apc22750. Chain B"/>
    <property type="match status" value="1"/>
</dbReference>
<dbReference type="PANTHER" id="PTHR34068">
    <property type="entry name" value="UPF0145 PROTEIN YBJQ"/>
    <property type="match status" value="1"/>
</dbReference>
<reference evidence="3 4" key="1">
    <citation type="submission" date="2017-12" db="EMBL/GenBank/DDBJ databases">
        <title>Legionella sainthelensi LA01-117, whole genome sequence of a clinical isolate from New Zealand.</title>
        <authorList>
            <person name="Cree S.L."/>
            <person name="Slow S."/>
            <person name="Kennedy M.A."/>
            <person name="Murdoch D.R."/>
            <person name="Biggs P.J."/>
            <person name="Anderson T."/>
        </authorList>
    </citation>
    <scope>NUCLEOTIDE SEQUENCE [LARGE SCALE GENOMIC DNA]</scope>
    <source>
        <strain evidence="3 4">LA01-117</strain>
    </source>
</reference>
<evidence type="ECO:0000313" key="4">
    <source>
        <dbReference type="Proteomes" id="UP000234343"/>
    </source>
</evidence>
<dbReference type="PANTHER" id="PTHR34068:SF2">
    <property type="entry name" value="UPF0145 PROTEIN SCO3412"/>
    <property type="match status" value="1"/>
</dbReference>
<keyword evidence="4" id="KW-1185">Reference proteome</keyword>
<evidence type="ECO:0000313" key="3">
    <source>
        <dbReference type="EMBL" id="AUH70626.1"/>
    </source>
</evidence>
<evidence type="ECO:0000256" key="2">
    <source>
        <dbReference type="HAMAP-Rule" id="MF_00338"/>
    </source>
</evidence>
<accession>A0A2H5FGG2</accession>
<evidence type="ECO:0000256" key="1">
    <source>
        <dbReference type="ARBA" id="ARBA00010751"/>
    </source>
</evidence>
<dbReference type="HAMAP" id="MF_00338">
    <property type="entry name" value="UPF0145"/>
    <property type="match status" value="1"/>
</dbReference>
<organism evidence="3 4">
    <name type="scientific">Legionella sainthelensi</name>
    <dbReference type="NCBI Taxonomy" id="28087"/>
    <lineage>
        <taxon>Bacteria</taxon>
        <taxon>Pseudomonadati</taxon>
        <taxon>Pseudomonadota</taxon>
        <taxon>Gammaproteobacteria</taxon>
        <taxon>Legionellales</taxon>
        <taxon>Legionellaceae</taxon>
        <taxon>Legionella</taxon>
    </lineage>
</organism>
<dbReference type="Pfam" id="PF01906">
    <property type="entry name" value="YbjQ_1"/>
    <property type="match status" value="1"/>
</dbReference>
<sequence>MSIPVTTTKSIDGKNIKQYLGIVREIVVRSPTISQGIMGGLKSIIGGKIGAYTEMCEHAREEAYQLMIQHALALGATTIVCMRYDATELGQAGSEVLCYGTAVII</sequence>
<proteinExistence type="inferred from homology"/>
<dbReference type="AlphaFoldDB" id="A0A2H5FGG2"/>
<comment type="similarity">
    <text evidence="1 2">Belongs to the UPF0145 family.</text>
</comment>
<dbReference type="InterPro" id="IPR035439">
    <property type="entry name" value="UPF0145_dom_sf"/>
</dbReference>
<name>A0A2H5FGG2_9GAMM</name>
<dbReference type="Proteomes" id="UP000234343">
    <property type="component" value="Chromosome"/>
</dbReference>
<dbReference type="KEGG" id="lsh:CAB17_00100"/>
<dbReference type="InterPro" id="IPR002765">
    <property type="entry name" value="UPF0145_YbjQ-like"/>
</dbReference>
<gene>
    <name evidence="3" type="ORF">CAB17_00100</name>
</gene>
<protein>
    <recommendedName>
        <fullName evidence="2">UPF0145 protein CAB17_00100</fullName>
    </recommendedName>
</protein>
<dbReference type="RefSeq" id="WP_101898438.1">
    <property type="nucleotide sequence ID" value="NZ_CP025491.2"/>
</dbReference>
<dbReference type="EMBL" id="CP025491">
    <property type="protein sequence ID" value="AUH70626.1"/>
    <property type="molecule type" value="Genomic_DNA"/>
</dbReference>
<dbReference type="SUPFAM" id="SSF117782">
    <property type="entry name" value="YbjQ-like"/>
    <property type="match status" value="1"/>
</dbReference>